<dbReference type="RefSeq" id="WP_148910054.1">
    <property type="nucleotide sequence ID" value="NZ_VNHX01000027.1"/>
</dbReference>
<dbReference type="Proteomes" id="UP000325105">
    <property type="component" value="Unassembled WGS sequence"/>
</dbReference>
<dbReference type="AlphaFoldDB" id="A0A5S5D227"/>
<evidence type="ECO:0000256" key="1">
    <source>
        <dbReference type="SAM" id="MobiDB-lite"/>
    </source>
</evidence>
<evidence type="ECO:0000313" key="2">
    <source>
        <dbReference type="EMBL" id="TYP89464.1"/>
    </source>
</evidence>
<evidence type="ECO:0000313" key="3">
    <source>
        <dbReference type="Proteomes" id="UP000325105"/>
    </source>
</evidence>
<gene>
    <name evidence="2" type="ORF">BC792_12765</name>
</gene>
<dbReference type="OrthoDB" id="1976435at2"/>
<feature type="compositionally biased region" description="Basic and acidic residues" evidence="1">
    <location>
        <begin position="140"/>
        <end position="154"/>
    </location>
</feature>
<organism evidence="2 3">
    <name type="scientific">Sphingobacterium allocomposti</name>
    <dbReference type="NCBI Taxonomy" id="415956"/>
    <lineage>
        <taxon>Bacteria</taxon>
        <taxon>Pseudomonadati</taxon>
        <taxon>Bacteroidota</taxon>
        <taxon>Sphingobacteriia</taxon>
        <taxon>Sphingobacteriales</taxon>
        <taxon>Sphingobacteriaceae</taxon>
        <taxon>Sphingobacterium</taxon>
    </lineage>
</organism>
<keyword evidence="3" id="KW-1185">Reference proteome</keyword>
<name>A0A5S5D227_9SPHI</name>
<protein>
    <submittedName>
        <fullName evidence="2">ERF superfamily protein</fullName>
    </submittedName>
</protein>
<dbReference type="EMBL" id="VNHX01000027">
    <property type="protein sequence ID" value="TYP89464.1"/>
    <property type="molecule type" value="Genomic_DNA"/>
</dbReference>
<sequence length="207" mass="23727">MSIYKKLHTIQQSVRGFSKDKKGHGYEYVSGEKVLSHVRSKMDELGVLLKQEVLSIENERMDYRTGVGTQYEKPKSEILSKVSMRFTWVDVETGEKDENLFGANGQNDWDKGVGSALTYGERYFILKFFHIPTDQDDIDNPDRKPAPTDQDDKKAKKVTVSEAIKMISDASSTEELVKIYNENGHLHKSKDFTDILTKRKLELKQTT</sequence>
<accession>A0A5S5D227</accession>
<feature type="region of interest" description="Disordered" evidence="1">
    <location>
        <begin position="136"/>
        <end position="157"/>
    </location>
</feature>
<proteinExistence type="predicted"/>
<dbReference type="InterPro" id="IPR007499">
    <property type="entry name" value="ERF_bacteria_virus"/>
</dbReference>
<comment type="caution">
    <text evidence="2">The sequence shown here is derived from an EMBL/GenBank/DDBJ whole genome shotgun (WGS) entry which is preliminary data.</text>
</comment>
<reference evidence="2 3" key="1">
    <citation type="submission" date="2019-07" db="EMBL/GenBank/DDBJ databases">
        <title>Genomic Encyclopedia of Archaeal and Bacterial Type Strains, Phase II (KMG-II): from individual species to whole genera.</title>
        <authorList>
            <person name="Goeker M."/>
        </authorList>
    </citation>
    <scope>NUCLEOTIDE SEQUENCE [LARGE SCALE GENOMIC DNA]</scope>
    <source>
        <strain evidence="2 3">DSM 18850</strain>
    </source>
</reference>
<dbReference type="Pfam" id="PF04404">
    <property type="entry name" value="ERF"/>
    <property type="match status" value="1"/>
</dbReference>